<keyword evidence="1" id="KW-0732">Signal</keyword>
<name>A0ABP3PT25_9PROT</name>
<feature type="chain" id="PRO_5046931482" evidence="1">
    <location>
        <begin position="23"/>
        <end position="108"/>
    </location>
</feature>
<evidence type="ECO:0000313" key="2">
    <source>
        <dbReference type="EMBL" id="GAA0574893.1"/>
    </source>
</evidence>
<evidence type="ECO:0000313" key="3">
    <source>
        <dbReference type="Proteomes" id="UP001501588"/>
    </source>
</evidence>
<evidence type="ECO:0000256" key="1">
    <source>
        <dbReference type="SAM" id="SignalP"/>
    </source>
</evidence>
<dbReference type="Proteomes" id="UP001501588">
    <property type="component" value="Unassembled WGS sequence"/>
</dbReference>
<reference evidence="3" key="1">
    <citation type="journal article" date="2019" name="Int. J. Syst. Evol. Microbiol.">
        <title>The Global Catalogue of Microorganisms (GCM) 10K type strain sequencing project: providing services to taxonomists for standard genome sequencing and annotation.</title>
        <authorList>
            <consortium name="The Broad Institute Genomics Platform"/>
            <consortium name="The Broad Institute Genome Sequencing Center for Infectious Disease"/>
            <person name="Wu L."/>
            <person name="Ma J."/>
        </authorList>
    </citation>
    <scope>NUCLEOTIDE SEQUENCE [LARGE SCALE GENOMIC DNA]</scope>
    <source>
        <strain evidence="3">JCM 9933</strain>
    </source>
</reference>
<comment type="caution">
    <text evidence="2">The sequence shown here is derived from an EMBL/GenBank/DDBJ whole genome shotgun (WGS) entry which is preliminary data.</text>
</comment>
<gene>
    <name evidence="2" type="ORF">GCM10009416_11950</name>
</gene>
<proteinExistence type="predicted"/>
<keyword evidence="3" id="KW-1185">Reference proteome</keyword>
<feature type="signal peptide" evidence="1">
    <location>
        <begin position="1"/>
        <end position="22"/>
    </location>
</feature>
<dbReference type="RefSeq" id="WP_343894264.1">
    <property type="nucleotide sequence ID" value="NZ_BAAAFZ010000010.1"/>
</dbReference>
<dbReference type="EMBL" id="BAAAFZ010000010">
    <property type="protein sequence ID" value="GAA0574893.1"/>
    <property type="molecule type" value="Genomic_DNA"/>
</dbReference>
<sequence length="108" mass="12773">MRRTIMALAAAAFLAAAGGALAAPAIASPGTPWHAAAERVQYHQHPDWRGPSDFEGERWHRRQQRRAYEEERVAEAARREAWRIERERAERRAWRHAQREWYWRHNGH</sequence>
<organism evidence="2 3">
    <name type="scientific">Craurococcus roseus</name>
    <dbReference type="NCBI Taxonomy" id="77585"/>
    <lineage>
        <taxon>Bacteria</taxon>
        <taxon>Pseudomonadati</taxon>
        <taxon>Pseudomonadota</taxon>
        <taxon>Alphaproteobacteria</taxon>
        <taxon>Acetobacterales</taxon>
        <taxon>Acetobacteraceae</taxon>
        <taxon>Craurococcus</taxon>
    </lineage>
</organism>
<protein>
    <submittedName>
        <fullName evidence="2">Uncharacterized protein</fullName>
    </submittedName>
</protein>
<accession>A0ABP3PT25</accession>